<dbReference type="EMBL" id="PYMH01000010">
    <property type="protein sequence ID" value="PSU32214.1"/>
    <property type="molecule type" value="Genomic_DNA"/>
</dbReference>
<evidence type="ECO:0000313" key="1">
    <source>
        <dbReference type="EMBL" id="PSU32214.1"/>
    </source>
</evidence>
<sequence length="72" mass="8144">MIDFIGIPKIDIVLLFQVFDRYSQYTALWHTPIQIAWLSVQHINKVNEKAKGLPSPFGEIVSVDSALCWLAG</sequence>
<evidence type="ECO:0000313" key="2">
    <source>
        <dbReference type="Proteomes" id="UP000241222"/>
    </source>
</evidence>
<comment type="caution">
    <text evidence="1">The sequence shown here is derived from an EMBL/GenBank/DDBJ whole genome shotgun (WGS) entry which is preliminary data.</text>
</comment>
<gene>
    <name evidence="1" type="ORF">C9I99_18575</name>
</gene>
<protein>
    <submittedName>
        <fullName evidence="1">Uncharacterized protein</fullName>
    </submittedName>
</protein>
<accession>A0A2T3IV02</accession>
<dbReference type="Proteomes" id="UP000241222">
    <property type="component" value="Unassembled WGS sequence"/>
</dbReference>
<keyword evidence="2" id="KW-1185">Reference proteome</keyword>
<dbReference type="AlphaFoldDB" id="A0A2T3IV02"/>
<organism evidence="1 2">
    <name type="scientific">Photobacterium lutimaris</name>
    <dbReference type="NCBI Taxonomy" id="388278"/>
    <lineage>
        <taxon>Bacteria</taxon>
        <taxon>Pseudomonadati</taxon>
        <taxon>Pseudomonadota</taxon>
        <taxon>Gammaproteobacteria</taxon>
        <taxon>Vibrionales</taxon>
        <taxon>Vibrionaceae</taxon>
        <taxon>Photobacterium</taxon>
    </lineage>
</organism>
<name>A0A2T3IV02_9GAMM</name>
<reference evidence="1 2" key="1">
    <citation type="submission" date="2018-03" db="EMBL/GenBank/DDBJ databases">
        <title>Whole genome sequencing of Histamine producing bacteria.</title>
        <authorList>
            <person name="Butler K."/>
        </authorList>
    </citation>
    <scope>NUCLEOTIDE SEQUENCE [LARGE SCALE GENOMIC DNA]</scope>
    <source>
        <strain evidence="1 2">JCM 13586</strain>
    </source>
</reference>
<proteinExistence type="predicted"/>